<reference evidence="2 3" key="1">
    <citation type="submission" date="2006-01" db="EMBL/GenBank/DDBJ databases">
        <title>Complete sequence of Rhodopseudomonas palustris HaA2.</title>
        <authorList>
            <consortium name="US DOE Joint Genome Institute"/>
            <person name="Copeland A."/>
            <person name="Lucas S."/>
            <person name="Lapidus A."/>
            <person name="Barry K."/>
            <person name="Detter J.C."/>
            <person name="Glavina T."/>
            <person name="Hammon N."/>
            <person name="Israni S."/>
            <person name="Pitluck S."/>
            <person name="Chain P."/>
            <person name="Malfatti S."/>
            <person name="Shin M."/>
            <person name="Vergez L."/>
            <person name="Schmutz J."/>
            <person name="Larimer F."/>
            <person name="Land M."/>
            <person name="Hauser L."/>
            <person name="Pelletier D.A."/>
            <person name="Kyrpides N."/>
            <person name="Anderson I."/>
            <person name="Oda Y."/>
            <person name="Harwood C.S."/>
            <person name="Richardson P."/>
        </authorList>
    </citation>
    <scope>NUCLEOTIDE SEQUENCE [LARGE SCALE GENOMIC DNA]</scope>
    <source>
        <strain evidence="2 3">HaA2</strain>
    </source>
</reference>
<name>Q2IZZ4_RHOP2</name>
<evidence type="ECO:0000313" key="3">
    <source>
        <dbReference type="Proteomes" id="UP000008809"/>
    </source>
</evidence>
<dbReference type="EMBL" id="CP000250">
    <property type="protein sequence ID" value="ABD06216.1"/>
    <property type="molecule type" value="Genomic_DNA"/>
</dbReference>
<dbReference type="Proteomes" id="UP000008809">
    <property type="component" value="Chromosome"/>
</dbReference>
<accession>Q2IZZ4</accession>
<dbReference type="AlphaFoldDB" id="Q2IZZ4"/>
<evidence type="ECO:0000256" key="1">
    <source>
        <dbReference type="SAM" id="MobiDB-lite"/>
    </source>
</evidence>
<dbReference type="STRING" id="316058.RPB_1506"/>
<dbReference type="OrthoDB" id="7271438at2"/>
<feature type="region of interest" description="Disordered" evidence="1">
    <location>
        <begin position="43"/>
        <end position="69"/>
    </location>
</feature>
<dbReference type="RefSeq" id="WP_011440404.1">
    <property type="nucleotide sequence ID" value="NC_007778.1"/>
</dbReference>
<gene>
    <name evidence="2" type="ordered locus">RPB_1506</name>
</gene>
<sequence length="101" mass="10299">MQQAISGEFSTRRGAELAVEQLVQEYGIDRAAIAVTARGAANSSGSEVAGADAESGHPGVEKQSSPKLSGAIDVSISCNKSEEPSVEAALKKTGAQRIVKG</sequence>
<keyword evidence="3" id="KW-1185">Reference proteome</keyword>
<dbReference type="KEGG" id="rpb:RPB_1506"/>
<dbReference type="eggNOG" id="ENOG5033AC7">
    <property type="taxonomic scope" value="Bacteria"/>
</dbReference>
<organism evidence="2 3">
    <name type="scientific">Rhodopseudomonas palustris (strain HaA2)</name>
    <dbReference type="NCBI Taxonomy" id="316058"/>
    <lineage>
        <taxon>Bacteria</taxon>
        <taxon>Pseudomonadati</taxon>
        <taxon>Pseudomonadota</taxon>
        <taxon>Alphaproteobacteria</taxon>
        <taxon>Hyphomicrobiales</taxon>
        <taxon>Nitrobacteraceae</taxon>
        <taxon>Rhodopseudomonas</taxon>
    </lineage>
</organism>
<proteinExistence type="predicted"/>
<dbReference type="HOGENOM" id="CLU_179046_0_0_5"/>
<evidence type="ECO:0000313" key="2">
    <source>
        <dbReference type="EMBL" id="ABD06216.1"/>
    </source>
</evidence>
<protein>
    <submittedName>
        <fullName evidence="2">Uncharacterized protein</fullName>
    </submittedName>
</protein>